<evidence type="ECO:0000313" key="2">
    <source>
        <dbReference type="Proteomes" id="UP001629235"/>
    </source>
</evidence>
<proteinExistence type="predicted"/>
<dbReference type="Proteomes" id="UP001629235">
    <property type="component" value="Unassembled WGS sequence"/>
</dbReference>
<accession>A0ACC7NMY0</accession>
<sequence>MTQEIAKTVSGEQTAKRAEMMQIAFLAVLFTLPLIGMFFGAFIALTTAGRIFARSGQVGKDLTVATIATAIGALGMLLSWFWMLKGGGILALIVDFAFNFWILRRIVMGSLRHVWA</sequence>
<gene>
    <name evidence="1" type="ORF">PQR01_34305</name>
</gene>
<evidence type="ECO:0000313" key="1">
    <source>
        <dbReference type="EMBL" id="MFM0108370.1"/>
    </source>
</evidence>
<protein>
    <submittedName>
        <fullName evidence="1">Uncharacterized protein</fullName>
    </submittedName>
</protein>
<comment type="caution">
    <text evidence="1">The sequence shown here is derived from an EMBL/GenBank/DDBJ whole genome shotgun (WGS) entry which is preliminary data.</text>
</comment>
<name>A0ACC7NMY0_9BURK</name>
<keyword evidence="2" id="KW-1185">Reference proteome</keyword>
<organism evidence="1 2">
    <name type="scientific">Paraburkholderia rhynchosiae</name>
    <dbReference type="NCBI Taxonomy" id="487049"/>
    <lineage>
        <taxon>Bacteria</taxon>
        <taxon>Pseudomonadati</taxon>
        <taxon>Pseudomonadota</taxon>
        <taxon>Betaproteobacteria</taxon>
        <taxon>Burkholderiales</taxon>
        <taxon>Burkholderiaceae</taxon>
        <taxon>Paraburkholderia</taxon>
    </lineage>
</organism>
<reference evidence="1 2" key="1">
    <citation type="journal article" date="2024" name="Chem. Sci.">
        <title>Discovery of megapolipeptins by genome mining of a Burkholderiales bacteria collection.</title>
        <authorList>
            <person name="Paulo B.S."/>
            <person name="Recchia M.J.J."/>
            <person name="Lee S."/>
            <person name="Fergusson C.H."/>
            <person name="Romanowski S.B."/>
            <person name="Hernandez A."/>
            <person name="Krull N."/>
            <person name="Liu D.Y."/>
            <person name="Cavanagh H."/>
            <person name="Bos A."/>
            <person name="Gray C.A."/>
            <person name="Murphy B.T."/>
            <person name="Linington R.G."/>
            <person name="Eustaquio A.S."/>
        </authorList>
    </citation>
    <scope>NUCLEOTIDE SEQUENCE [LARGE SCALE GENOMIC DNA]</scope>
    <source>
        <strain evidence="1 2">RL18-126-BIB-B</strain>
    </source>
</reference>
<dbReference type="EMBL" id="JAQQDW010000114">
    <property type="protein sequence ID" value="MFM0108370.1"/>
    <property type="molecule type" value="Genomic_DNA"/>
</dbReference>